<dbReference type="PANTHER" id="PTHR33908:SF11">
    <property type="entry name" value="MEMBRANE PROTEIN"/>
    <property type="match status" value="1"/>
</dbReference>
<evidence type="ECO:0000256" key="7">
    <source>
        <dbReference type="ARBA" id="ARBA00023136"/>
    </source>
</evidence>
<evidence type="ECO:0000256" key="8">
    <source>
        <dbReference type="SAM" id="Phobius"/>
    </source>
</evidence>
<feature type="transmembrane region" description="Helical" evidence="8">
    <location>
        <begin position="282"/>
        <end position="299"/>
    </location>
</feature>
<dbReference type="EMBL" id="VMGL01000010">
    <property type="protein sequence ID" value="TSC97175.1"/>
    <property type="molecule type" value="Genomic_DNA"/>
</dbReference>
<feature type="transmembrane region" description="Helical" evidence="8">
    <location>
        <begin position="373"/>
        <end position="388"/>
    </location>
</feature>
<feature type="transmembrane region" description="Helical" evidence="8">
    <location>
        <begin position="152"/>
        <end position="169"/>
    </location>
</feature>
<protein>
    <recommendedName>
        <fullName evidence="9">Membrane protein 6-pyruvoyl-tetrahydropterin synthase-related domain-containing protein</fullName>
    </recommendedName>
</protein>
<keyword evidence="2" id="KW-1003">Cell membrane</keyword>
<feature type="transmembrane region" description="Helical" evidence="8">
    <location>
        <begin position="308"/>
        <end position="324"/>
    </location>
</feature>
<reference evidence="10 11" key="1">
    <citation type="submission" date="2017-07" db="EMBL/GenBank/DDBJ databases">
        <title>Mechanisms for carbon and nitrogen cycling indicate functional differentiation within the Candidate Phyla Radiation.</title>
        <authorList>
            <person name="Danczak R.E."/>
            <person name="Johnston M.D."/>
            <person name="Kenah C."/>
            <person name="Slattery M."/>
            <person name="Wrighton K.C."/>
            <person name="Wilkins M.J."/>
        </authorList>
    </citation>
    <scope>NUCLEOTIDE SEQUENCE [LARGE SCALE GENOMIC DNA]</scope>
    <source>
        <strain evidence="10">Licking1014_2</strain>
    </source>
</reference>
<feature type="transmembrane region" description="Helical" evidence="8">
    <location>
        <begin position="122"/>
        <end position="140"/>
    </location>
</feature>
<sequence>MKKFVKIWPIVTIFLFSLAPTFFLWRNHQFFNNHENFFPMMRLYEFHRNIAAGYFMPRWAPDLVGGYGYPFFDFYAPLSYWLAEIFHLLNFGWIWSIKLTFIAGFLLSGLTMYWLAKELWNSRWAGVAAAVVYMSLPYHLSDTYTRGNLAESTVFIFVPLALLFFWRLINQPSFKNIICSVLSLAAIILTHNITGFYFLFILVAWILFGWWRNGRKRRALLFSGGAIVAALLLTAFFVLPALYDRRFVRTEEMLQFWYVPFRFLFSDSGDTVHFNFLRHQSYWWHWLPTLGSLSTAVFVRRFQRQRSLIFWLFLMFLILSFLMIDESQFIWQRLPQFFYFIQYTYRLLIFWGLFLSLLVGFFWLLLGRGQWRTIFLALLMVFSAALVFDRGRVDYNDLTDKDITPQLSWDWDQRWGTQGNTAQSEYLPKLVNRDGFIYKTDGLANFSWEKKIVSDKENEIIVPVFVYPGWKATINGQPTTINYDENGLLKISLPAGEHLVRVWFSSTPIRTIGGLISLLTLMAIIILWRWPKRNFFTA</sequence>
<dbReference type="Pfam" id="PF10131">
    <property type="entry name" value="PTPS_related"/>
    <property type="match status" value="1"/>
</dbReference>
<keyword evidence="3" id="KW-0328">Glycosyltransferase</keyword>
<name>A0A554LWC8_9BACT</name>
<evidence type="ECO:0000313" key="10">
    <source>
        <dbReference type="EMBL" id="TSC97175.1"/>
    </source>
</evidence>
<keyword evidence="4" id="KW-0808">Transferase</keyword>
<feature type="transmembrane region" description="Helical" evidence="8">
    <location>
        <begin position="181"/>
        <end position="208"/>
    </location>
</feature>
<evidence type="ECO:0000259" key="9">
    <source>
        <dbReference type="Pfam" id="PF10131"/>
    </source>
</evidence>
<evidence type="ECO:0000256" key="5">
    <source>
        <dbReference type="ARBA" id="ARBA00022692"/>
    </source>
</evidence>
<dbReference type="AlphaFoldDB" id="A0A554LWC8"/>
<keyword evidence="5 8" id="KW-0812">Transmembrane</keyword>
<proteinExistence type="predicted"/>
<feature type="transmembrane region" description="Helical" evidence="8">
    <location>
        <begin position="64"/>
        <end position="83"/>
    </location>
</feature>
<dbReference type="InterPro" id="IPR050297">
    <property type="entry name" value="LipidA_mod_glycosyltrf_83"/>
</dbReference>
<evidence type="ECO:0000256" key="3">
    <source>
        <dbReference type="ARBA" id="ARBA00022676"/>
    </source>
</evidence>
<organism evidence="10 11">
    <name type="scientific">Candidatus Berkelbacteria bacterium Licking1014_2</name>
    <dbReference type="NCBI Taxonomy" id="2017146"/>
    <lineage>
        <taxon>Bacteria</taxon>
        <taxon>Candidatus Berkelbacteria</taxon>
    </lineage>
</organism>
<gene>
    <name evidence="10" type="ORF">CEN88_137</name>
</gene>
<feature type="transmembrane region" description="Helical" evidence="8">
    <location>
        <begin position="344"/>
        <end position="366"/>
    </location>
</feature>
<dbReference type="GO" id="GO:0016763">
    <property type="term" value="F:pentosyltransferase activity"/>
    <property type="evidence" value="ECO:0007669"/>
    <property type="project" value="TreeGrafter"/>
</dbReference>
<feature type="transmembrane region" description="Helical" evidence="8">
    <location>
        <begin position="7"/>
        <end position="25"/>
    </location>
</feature>
<feature type="transmembrane region" description="Helical" evidence="8">
    <location>
        <begin position="509"/>
        <end position="528"/>
    </location>
</feature>
<feature type="transmembrane region" description="Helical" evidence="8">
    <location>
        <begin position="220"/>
        <end position="243"/>
    </location>
</feature>
<dbReference type="GO" id="GO:0005886">
    <property type="term" value="C:plasma membrane"/>
    <property type="evidence" value="ECO:0007669"/>
    <property type="project" value="UniProtKB-SubCell"/>
</dbReference>
<evidence type="ECO:0000256" key="6">
    <source>
        <dbReference type="ARBA" id="ARBA00022989"/>
    </source>
</evidence>
<dbReference type="InterPro" id="IPR018776">
    <property type="entry name" value="Membrane_prot_PTPS-rel_domain"/>
</dbReference>
<keyword evidence="6 8" id="KW-1133">Transmembrane helix</keyword>
<keyword evidence="7 8" id="KW-0472">Membrane</keyword>
<dbReference type="Proteomes" id="UP000318711">
    <property type="component" value="Unassembled WGS sequence"/>
</dbReference>
<comment type="caution">
    <text evidence="10">The sequence shown here is derived from an EMBL/GenBank/DDBJ whole genome shotgun (WGS) entry which is preliminary data.</text>
</comment>
<evidence type="ECO:0000256" key="4">
    <source>
        <dbReference type="ARBA" id="ARBA00022679"/>
    </source>
</evidence>
<evidence type="ECO:0000256" key="1">
    <source>
        <dbReference type="ARBA" id="ARBA00004651"/>
    </source>
</evidence>
<evidence type="ECO:0000313" key="11">
    <source>
        <dbReference type="Proteomes" id="UP000318711"/>
    </source>
</evidence>
<feature type="domain" description="Membrane protein 6-pyruvoyl-tetrahydropterin synthase-related" evidence="9">
    <location>
        <begin position="72"/>
        <end position="389"/>
    </location>
</feature>
<dbReference type="GO" id="GO:0009103">
    <property type="term" value="P:lipopolysaccharide biosynthetic process"/>
    <property type="evidence" value="ECO:0007669"/>
    <property type="project" value="UniProtKB-ARBA"/>
</dbReference>
<dbReference type="PANTHER" id="PTHR33908">
    <property type="entry name" value="MANNOSYLTRANSFERASE YKCB-RELATED"/>
    <property type="match status" value="1"/>
</dbReference>
<evidence type="ECO:0000256" key="2">
    <source>
        <dbReference type="ARBA" id="ARBA00022475"/>
    </source>
</evidence>
<feature type="transmembrane region" description="Helical" evidence="8">
    <location>
        <begin position="95"/>
        <end position="116"/>
    </location>
</feature>
<accession>A0A554LWC8</accession>
<comment type="subcellular location">
    <subcellularLocation>
        <location evidence="1">Cell membrane</location>
        <topology evidence="1">Multi-pass membrane protein</topology>
    </subcellularLocation>
</comment>